<evidence type="ECO:0000256" key="1">
    <source>
        <dbReference type="SAM" id="MobiDB-lite"/>
    </source>
</evidence>
<organism evidence="2 3">
    <name type="scientific">Trichoglossum hirsutum</name>
    <dbReference type="NCBI Taxonomy" id="265104"/>
    <lineage>
        <taxon>Eukaryota</taxon>
        <taxon>Fungi</taxon>
        <taxon>Dikarya</taxon>
        <taxon>Ascomycota</taxon>
        <taxon>Pezizomycotina</taxon>
        <taxon>Geoglossomycetes</taxon>
        <taxon>Geoglossales</taxon>
        <taxon>Geoglossaceae</taxon>
        <taxon>Trichoglossum</taxon>
    </lineage>
</organism>
<sequence length="422" mass="47146">MPSPSLTSLLRNQATGHRIFANLSTTDCLSLRLVSRVFRASVDATEGGRLFGILRVKRGRVSERMRKGLVGIGAFCGEVVVCVGSEEPISMERDGGGGQRAGKEKVGGLTRLLSRSNSRKRGPTPAATPPTTSISHWTFLFAHVPNLHTLTISSSNYSPAWTPTPRLDETLMALRSAFETANLPNIHTLRLHPMHPLGLLHLRWTVAFLDAGWIAGKLWSRITTLALHVLNPGRNGLSSDHQLMFAKILHSYLASFEESLVRLVFVWVGEVGVCPLTLETKGRRGRFSAPPLRMRGVRSLWLGNVGLRVEELEAMVRERMKGCEEVWVDGEVRGAVTGDVGWAVVESVWVSGKWVWKFGRLMDRRFEQHVEPWEGRGSGWEDGEDHDGDDMVEPYGSILDYYCTQKQEPQTDIERFQRLRNG</sequence>
<comment type="caution">
    <text evidence="2">The sequence shown here is derived from an EMBL/GenBank/DDBJ whole genome shotgun (WGS) entry which is preliminary data.</text>
</comment>
<dbReference type="EMBL" id="JAGHQM010001667">
    <property type="protein sequence ID" value="KAH0552979.1"/>
    <property type="molecule type" value="Genomic_DNA"/>
</dbReference>
<proteinExistence type="predicted"/>
<accession>A0A9P8IGM3</accession>
<protein>
    <recommendedName>
        <fullName evidence="4">F-box domain-containing protein</fullName>
    </recommendedName>
</protein>
<dbReference type="Proteomes" id="UP000750711">
    <property type="component" value="Unassembled WGS sequence"/>
</dbReference>
<evidence type="ECO:0008006" key="4">
    <source>
        <dbReference type="Google" id="ProtNLM"/>
    </source>
</evidence>
<evidence type="ECO:0000313" key="3">
    <source>
        <dbReference type="Proteomes" id="UP000750711"/>
    </source>
</evidence>
<reference evidence="2" key="1">
    <citation type="submission" date="2021-03" db="EMBL/GenBank/DDBJ databases">
        <title>Comparative genomics and phylogenomic investigation of the class Geoglossomycetes provide insights into ecological specialization and systematics.</title>
        <authorList>
            <person name="Melie T."/>
            <person name="Pirro S."/>
            <person name="Miller A.N."/>
            <person name="Quandt A."/>
        </authorList>
    </citation>
    <scope>NUCLEOTIDE SEQUENCE</scope>
    <source>
        <strain evidence="2">CAQ_001_2017</strain>
    </source>
</reference>
<feature type="compositionally biased region" description="Basic and acidic residues" evidence="1">
    <location>
        <begin position="90"/>
        <end position="106"/>
    </location>
</feature>
<keyword evidence="3" id="KW-1185">Reference proteome</keyword>
<feature type="region of interest" description="Disordered" evidence="1">
    <location>
        <begin position="90"/>
        <end position="131"/>
    </location>
</feature>
<dbReference type="AlphaFoldDB" id="A0A9P8IGM3"/>
<gene>
    <name evidence="2" type="ORF">GP486_006825</name>
</gene>
<name>A0A9P8IGM3_9PEZI</name>
<evidence type="ECO:0000313" key="2">
    <source>
        <dbReference type="EMBL" id="KAH0552979.1"/>
    </source>
</evidence>